<dbReference type="InterPro" id="IPR001810">
    <property type="entry name" value="F-box_dom"/>
</dbReference>
<evidence type="ECO:0000313" key="4">
    <source>
        <dbReference type="WormBase" id="Y54F10BM.20"/>
    </source>
</evidence>
<protein>
    <submittedName>
        <fullName evidence="2">F-box domain-containing protein</fullName>
    </submittedName>
</protein>
<dbReference type="RefSeq" id="NP_001254857.1">
    <property type="nucleotide sequence ID" value="NM_001267928.1"/>
</dbReference>
<gene>
    <name evidence="2" type="ORF">CELE_Y54F10BM.20</name>
    <name evidence="2 4" type="ORF">Y54F10BM.20</name>
</gene>
<organism evidence="2 3">
    <name type="scientific">Caenorhabditis elegans</name>
    <dbReference type="NCBI Taxonomy" id="6239"/>
    <lineage>
        <taxon>Eukaryota</taxon>
        <taxon>Metazoa</taxon>
        <taxon>Ecdysozoa</taxon>
        <taxon>Nematoda</taxon>
        <taxon>Chromadorea</taxon>
        <taxon>Rhabditida</taxon>
        <taxon>Rhabditina</taxon>
        <taxon>Rhabditomorpha</taxon>
        <taxon>Rhabditoidea</taxon>
        <taxon>Rhabditidae</taxon>
        <taxon>Peloderinae</taxon>
        <taxon>Caenorhabditis</taxon>
    </lineage>
</organism>
<dbReference type="PANTHER" id="PTHR23015">
    <property type="entry name" value="UNCHARACTERIZED C.ELEGANS PROTEIN"/>
    <property type="match status" value="1"/>
</dbReference>
<dbReference type="KEGG" id="cel:CELE_Y54F10BM.20"/>
<dbReference type="InterPro" id="IPR002900">
    <property type="entry name" value="DUF38/FTH_CAE_spp"/>
</dbReference>
<dbReference type="AGR" id="WB:WBGene00206486"/>
<evidence type="ECO:0000313" key="2">
    <source>
        <dbReference type="EMBL" id="CCD73837.1"/>
    </source>
</evidence>
<dbReference type="Pfam" id="PF01827">
    <property type="entry name" value="FTH"/>
    <property type="match status" value="1"/>
</dbReference>
<dbReference type="PhylomeDB" id="F8WU15"/>
<accession>F8WU15</accession>
<dbReference type="WormBase" id="Y54F10BM.20">
    <property type="protein sequence ID" value="CE46497"/>
    <property type="gene ID" value="WBGene00206486"/>
</dbReference>
<dbReference type="Pfam" id="PF00646">
    <property type="entry name" value="F-box"/>
    <property type="match status" value="1"/>
</dbReference>
<dbReference type="CTD" id="13188710"/>
<name>F8WU15_CAEEL</name>
<dbReference type="InterPro" id="IPR040161">
    <property type="entry name" value="FB224"/>
</dbReference>
<evidence type="ECO:0000313" key="3">
    <source>
        <dbReference type="Proteomes" id="UP000001940"/>
    </source>
</evidence>
<feature type="domain" description="F-box" evidence="1">
    <location>
        <begin position="7"/>
        <end position="58"/>
    </location>
</feature>
<evidence type="ECO:0000259" key="1">
    <source>
        <dbReference type="PROSITE" id="PS50181"/>
    </source>
</evidence>
<dbReference type="PROSITE" id="PS50181">
    <property type="entry name" value="FBOX"/>
    <property type="match status" value="1"/>
</dbReference>
<dbReference type="GeneID" id="13188710"/>
<reference evidence="2 3" key="1">
    <citation type="journal article" date="1998" name="Science">
        <title>Genome sequence of the nematode C. elegans: a platform for investigating biology.</title>
        <authorList>
            <consortium name="The C. elegans sequencing consortium"/>
            <person name="Sulson J.E."/>
            <person name="Waterston R."/>
        </authorList>
    </citation>
    <scope>NUCLEOTIDE SEQUENCE [LARGE SCALE GENOMIC DNA]</scope>
    <source>
        <strain evidence="2 3">Bristol N2</strain>
    </source>
</reference>
<dbReference type="SMART" id="SM00256">
    <property type="entry name" value="FBOX"/>
    <property type="match status" value="1"/>
</dbReference>
<keyword evidence="3" id="KW-1185">Reference proteome</keyword>
<dbReference type="EMBL" id="BX284603">
    <property type="protein sequence ID" value="CCD73837.1"/>
    <property type="molecule type" value="Genomic_DNA"/>
</dbReference>
<proteinExistence type="predicted"/>
<dbReference type="OMA" id="TIHCELL"/>
<dbReference type="FunCoup" id="F8WU15">
    <property type="interactions" value="100"/>
</dbReference>
<dbReference type="PaxDb" id="6239-Y54F10BM.20"/>
<dbReference type="Proteomes" id="UP000001940">
    <property type="component" value="Chromosome III"/>
</dbReference>
<sequence>MLLEQVSPTLLSMPLIICHRILEKLEPDDRLIIRKVCRILKTSVDNFGLHYNSIFVKICESTVSMYLLDDICVYYYDLDDVNLSVTYKGKETIIQGENFLKIAFEDLKIVTNETSSLVLHSYDRSGIFAFFISEQGCINVKSIKLNDFSFKEVLIILPMLNAQKLENIEIEYLYDIDNFKQITCLDQWRNAKIIHFYQNSPGIPIEDLFHIEEFTIYLQNLSVQNAIKIQDILMESSTFQKCTLYLRNDDPIELAKVFLPKYLGGNEHSIKYLTRFTIHCELLHRVSHFDRSQWKFSISNE</sequence>
<dbReference type="AlphaFoldDB" id="F8WU15"/>
<dbReference type="PANTHER" id="PTHR23015:SF4">
    <property type="entry name" value="DUF38 DOMAIN-CONTAINING PROTEIN-RELATED"/>
    <property type="match status" value="1"/>
</dbReference>
<dbReference type="HOGENOM" id="CLU_030831_3_1_1"/>
<dbReference type="InParanoid" id="F8WU15"/>
<dbReference type="CDD" id="cd22150">
    <property type="entry name" value="F-box_CeFBXA-like"/>
    <property type="match status" value="1"/>
</dbReference>